<keyword evidence="3" id="KW-1185">Reference proteome</keyword>
<accession>A0A4S2LC07</accession>
<reference evidence="2 3" key="1">
    <citation type="journal article" date="2019" name="BMC Genomics">
        <title>New insights from Opisthorchis felineus genome: update on genomics of the epidemiologically important liver flukes.</title>
        <authorList>
            <person name="Ershov N.I."/>
            <person name="Mordvinov V.A."/>
            <person name="Prokhortchouk E.B."/>
            <person name="Pakharukova M.Y."/>
            <person name="Gunbin K.V."/>
            <person name="Ustyantsev K."/>
            <person name="Genaev M.A."/>
            <person name="Blinov A.G."/>
            <person name="Mazur A."/>
            <person name="Boulygina E."/>
            <person name="Tsygankova S."/>
            <person name="Khrameeva E."/>
            <person name="Chekanov N."/>
            <person name="Fan G."/>
            <person name="Xiao A."/>
            <person name="Zhang H."/>
            <person name="Xu X."/>
            <person name="Yang H."/>
            <person name="Solovyev V."/>
            <person name="Lee S.M."/>
            <person name="Liu X."/>
            <person name="Afonnikov D.A."/>
            <person name="Skryabin K.G."/>
        </authorList>
    </citation>
    <scope>NUCLEOTIDE SEQUENCE [LARGE SCALE GENOMIC DNA]</scope>
    <source>
        <strain evidence="2">AK-0245</strain>
        <tissue evidence="2">Whole organism</tissue>
    </source>
</reference>
<protein>
    <submittedName>
        <fullName evidence="2">Uncharacterized protein</fullName>
    </submittedName>
</protein>
<dbReference type="Proteomes" id="UP000308267">
    <property type="component" value="Unassembled WGS sequence"/>
</dbReference>
<sequence>MHGILSLCVTVFCCFSIGDCGKSQTELRRTSLGLRKSDALPKDSGFGGKNRRTLKERLHTPLDFYVSDDPLQSYLSRLSS</sequence>
<dbReference type="EMBL" id="SJOL01008319">
    <property type="protein sequence ID" value="TGZ60651.1"/>
    <property type="molecule type" value="Genomic_DNA"/>
</dbReference>
<feature type="signal peptide" evidence="1">
    <location>
        <begin position="1"/>
        <end position="20"/>
    </location>
</feature>
<comment type="caution">
    <text evidence="2">The sequence shown here is derived from an EMBL/GenBank/DDBJ whole genome shotgun (WGS) entry which is preliminary data.</text>
</comment>
<organism evidence="2 3">
    <name type="scientific">Opisthorchis felineus</name>
    <dbReference type="NCBI Taxonomy" id="147828"/>
    <lineage>
        <taxon>Eukaryota</taxon>
        <taxon>Metazoa</taxon>
        <taxon>Spiralia</taxon>
        <taxon>Lophotrochozoa</taxon>
        <taxon>Platyhelminthes</taxon>
        <taxon>Trematoda</taxon>
        <taxon>Digenea</taxon>
        <taxon>Opisthorchiida</taxon>
        <taxon>Opisthorchiata</taxon>
        <taxon>Opisthorchiidae</taxon>
        <taxon>Opisthorchis</taxon>
    </lineage>
</organism>
<proteinExistence type="predicted"/>
<feature type="chain" id="PRO_5020947561" evidence="1">
    <location>
        <begin position="21"/>
        <end position="80"/>
    </location>
</feature>
<evidence type="ECO:0000313" key="3">
    <source>
        <dbReference type="Proteomes" id="UP000308267"/>
    </source>
</evidence>
<dbReference type="AlphaFoldDB" id="A0A4S2LC07"/>
<name>A0A4S2LC07_OPIFE</name>
<keyword evidence="1" id="KW-0732">Signal</keyword>
<evidence type="ECO:0000313" key="2">
    <source>
        <dbReference type="EMBL" id="TGZ60651.1"/>
    </source>
</evidence>
<gene>
    <name evidence="2" type="ORF">CRM22_008405</name>
</gene>
<evidence type="ECO:0000256" key="1">
    <source>
        <dbReference type="SAM" id="SignalP"/>
    </source>
</evidence>